<dbReference type="InterPro" id="IPR013083">
    <property type="entry name" value="Znf_RING/FYVE/PHD"/>
</dbReference>
<dbReference type="PANTHER" id="PTHR46603:SF1">
    <property type="entry name" value="ABSCISSION_NOCUT CHECKPOINT REGULATOR"/>
    <property type="match status" value="1"/>
</dbReference>
<feature type="domain" description="FYVE-type" evidence="6">
    <location>
        <begin position="1"/>
        <end position="58"/>
    </location>
</feature>
<dbReference type="EMBL" id="AFYH01029124">
    <property type="status" value="NOT_ANNOTATED_CDS"/>
    <property type="molecule type" value="Genomic_DNA"/>
</dbReference>
<dbReference type="InterPro" id="IPR044553">
    <property type="entry name" value="Bbox1_ANCHR"/>
</dbReference>
<dbReference type="Pfam" id="PF22586">
    <property type="entry name" value="ANCHR-like_BBOX"/>
    <property type="match status" value="1"/>
</dbReference>
<dbReference type="CDD" id="cd19817">
    <property type="entry name" value="Bbox1_ANCHR-like"/>
    <property type="match status" value="1"/>
</dbReference>
<evidence type="ECO:0000256" key="5">
    <source>
        <dbReference type="SAM" id="MobiDB-lite"/>
    </source>
</evidence>
<feature type="region of interest" description="Disordered" evidence="5">
    <location>
        <begin position="212"/>
        <end position="242"/>
    </location>
</feature>
<dbReference type="EMBL" id="AFYH01029125">
    <property type="status" value="NOT_ANNOTATED_CDS"/>
    <property type="molecule type" value="Genomic_DNA"/>
</dbReference>
<evidence type="ECO:0000256" key="4">
    <source>
        <dbReference type="PROSITE-ProRule" id="PRU00091"/>
    </source>
</evidence>
<feature type="compositionally biased region" description="Basic and acidic residues" evidence="5">
    <location>
        <begin position="114"/>
        <end position="132"/>
    </location>
</feature>
<protein>
    <submittedName>
        <fullName evidence="7">Zinc finger FYVE-type containing 19</fullName>
    </submittedName>
</protein>
<dbReference type="InterPro" id="IPR011011">
    <property type="entry name" value="Znf_FYVE_PHD"/>
</dbReference>
<dbReference type="FunCoup" id="H3B8G0">
    <property type="interactions" value="133"/>
</dbReference>
<evidence type="ECO:0000256" key="3">
    <source>
        <dbReference type="ARBA" id="ARBA00022833"/>
    </source>
</evidence>
<evidence type="ECO:0000259" key="6">
    <source>
        <dbReference type="PROSITE" id="PS50178"/>
    </source>
</evidence>
<dbReference type="OMA" id="PWCCMCN"/>
<reference evidence="7" key="3">
    <citation type="submission" date="2025-09" db="UniProtKB">
        <authorList>
            <consortium name="Ensembl"/>
        </authorList>
    </citation>
    <scope>IDENTIFICATION</scope>
</reference>
<dbReference type="GO" id="GO:0032154">
    <property type="term" value="C:cleavage furrow"/>
    <property type="evidence" value="ECO:0007669"/>
    <property type="project" value="TreeGrafter"/>
</dbReference>
<dbReference type="GO" id="GO:0005813">
    <property type="term" value="C:centrosome"/>
    <property type="evidence" value="ECO:0007669"/>
    <property type="project" value="TreeGrafter"/>
</dbReference>
<dbReference type="SMART" id="SM00064">
    <property type="entry name" value="FYVE"/>
    <property type="match status" value="1"/>
</dbReference>
<dbReference type="GO" id="GO:0030496">
    <property type="term" value="C:midbody"/>
    <property type="evidence" value="ECO:0007669"/>
    <property type="project" value="TreeGrafter"/>
</dbReference>
<dbReference type="InParanoid" id="H3B8G0"/>
<dbReference type="SUPFAM" id="SSF57845">
    <property type="entry name" value="B-box zinc-binding domain"/>
    <property type="match status" value="1"/>
</dbReference>
<dbReference type="FunFam" id="3.30.40.10:FF:000701">
    <property type="entry name" value="Zinc finger FYVE-type containing 19"/>
    <property type="match status" value="1"/>
</dbReference>
<reference evidence="8" key="1">
    <citation type="submission" date="2011-08" db="EMBL/GenBank/DDBJ databases">
        <title>The draft genome of Latimeria chalumnae.</title>
        <authorList>
            <person name="Di Palma F."/>
            <person name="Alfoldi J."/>
            <person name="Johnson J."/>
            <person name="Berlin A."/>
            <person name="Gnerre S."/>
            <person name="Jaffe D."/>
            <person name="MacCallum I."/>
            <person name="Young S."/>
            <person name="Walker B.J."/>
            <person name="Lander E."/>
            <person name="Lindblad-Toh K."/>
        </authorList>
    </citation>
    <scope>NUCLEOTIDE SEQUENCE [LARGE SCALE GENOMIC DNA]</scope>
    <source>
        <strain evidence="8">Wild caught</strain>
    </source>
</reference>
<dbReference type="STRING" id="7897.ENSLACP00000018181"/>
<accession>H3B8G0</accession>
<dbReference type="PANTHER" id="PTHR46603">
    <property type="entry name" value="ABSCISSION/NOCUT CHECKPOINT REGULATOR"/>
    <property type="match status" value="1"/>
</dbReference>
<dbReference type="GeneTree" id="ENSGT00390000016108"/>
<proteinExistence type="predicted"/>
<feature type="region of interest" description="Disordered" evidence="5">
    <location>
        <begin position="332"/>
        <end position="377"/>
    </location>
</feature>
<keyword evidence="1" id="KW-0479">Metal-binding</keyword>
<dbReference type="CDD" id="cd15749">
    <property type="entry name" value="FYVE_ZFY19"/>
    <property type="match status" value="1"/>
</dbReference>
<evidence type="ECO:0000256" key="1">
    <source>
        <dbReference type="ARBA" id="ARBA00022723"/>
    </source>
</evidence>
<dbReference type="EMBL" id="AFYH01029122">
    <property type="status" value="NOT_ANNOTATED_CDS"/>
    <property type="molecule type" value="Genomic_DNA"/>
</dbReference>
<dbReference type="EMBL" id="AFYH01029123">
    <property type="status" value="NOT_ANNOTATED_CDS"/>
    <property type="molecule type" value="Genomic_DNA"/>
</dbReference>
<dbReference type="HOGENOM" id="CLU_043234_2_0_1"/>
<keyword evidence="2 4" id="KW-0863">Zinc-finger</keyword>
<dbReference type="GO" id="GO:0044878">
    <property type="term" value="P:mitotic cytokinesis checkpoint signaling"/>
    <property type="evidence" value="ECO:0007669"/>
    <property type="project" value="TreeGrafter"/>
</dbReference>
<feature type="compositionally biased region" description="Low complexity" evidence="5">
    <location>
        <begin position="87"/>
        <end position="101"/>
    </location>
</feature>
<evidence type="ECO:0000313" key="7">
    <source>
        <dbReference type="Ensembl" id="ENSLACP00000018181.1"/>
    </source>
</evidence>
<keyword evidence="8" id="KW-1185">Reference proteome</keyword>
<organism evidence="7 8">
    <name type="scientific">Latimeria chalumnae</name>
    <name type="common">Coelacanth</name>
    <dbReference type="NCBI Taxonomy" id="7897"/>
    <lineage>
        <taxon>Eukaryota</taxon>
        <taxon>Metazoa</taxon>
        <taxon>Chordata</taxon>
        <taxon>Craniata</taxon>
        <taxon>Vertebrata</taxon>
        <taxon>Euteleostomi</taxon>
        <taxon>Coelacanthiformes</taxon>
        <taxon>Coelacanthidae</taxon>
        <taxon>Latimeria</taxon>
    </lineage>
</organism>
<dbReference type="Ensembl" id="ENSLACT00000018313.1">
    <property type="protein sequence ID" value="ENSLACP00000018181.1"/>
    <property type="gene ID" value="ENSLACG00000016016.1"/>
</dbReference>
<dbReference type="PROSITE" id="PS50178">
    <property type="entry name" value="ZF_FYVE"/>
    <property type="match status" value="1"/>
</dbReference>
<evidence type="ECO:0000313" key="8">
    <source>
        <dbReference type="Proteomes" id="UP000008672"/>
    </source>
</evidence>
<name>H3B8G0_LATCH</name>
<feature type="region of interest" description="Disordered" evidence="5">
    <location>
        <begin position="83"/>
        <end position="149"/>
    </location>
</feature>
<evidence type="ECO:0000256" key="2">
    <source>
        <dbReference type="ARBA" id="ARBA00022771"/>
    </source>
</evidence>
<sequence length="446" mass="49554">MDRRCYGCASKFSLFKKECGCKNCGRSFCAGCLSQSAVVPRCGNTQQKVCKQCHGELSSGGSQKVASAKWSPPENYKKRVAALEAKQQQQQQRGAQQPSGQKSVPNSVKYRGLAPEDRAIAERLDRLKEETKPTMPPKETNKTSRLKKNIKNKLSTNPSYKSVCNGRKIILSCTNINRTKVLRPPGSQTQTEQAGDLFKQMAEEVAVDQGFTPGEESEETGASAEAPLNDLNRGGVDWQNLNRDDDELDGSLRRLEEEKGKLLAEAMVDLKQDNVRQEQILQVAKRLAVLKGQDPDKVCSQHFSFSNNIKKDFMYYIQSLLAELSEEVAMDEESGFNIRPEPVKPSQTSDAAKPDSSKPEGKAVKARGKPTVTVTKGPAKPTVLAAKKADSDDEELPWCCMCNEDATLRCQGCDGDLYCQRCFREGHDEFDRKEHKTRSYQAPRGQ</sequence>
<dbReference type="Proteomes" id="UP000008672">
    <property type="component" value="Unassembled WGS sequence"/>
</dbReference>
<dbReference type="Pfam" id="PF01363">
    <property type="entry name" value="FYVE"/>
    <property type="match status" value="1"/>
</dbReference>
<dbReference type="GO" id="GO:0009838">
    <property type="term" value="P:abscission"/>
    <property type="evidence" value="ECO:0007669"/>
    <property type="project" value="TreeGrafter"/>
</dbReference>
<dbReference type="EMBL" id="AFYH01029126">
    <property type="status" value="NOT_ANNOTATED_CDS"/>
    <property type="molecule type" value="Genomic_DNA"/>
</dbReference>
<feature type="compositionally biased region" description="Basic and acidic residues" evidence="5">
    <location>
        <begin position="352"/>
        <end position="363"/>
    </location>
</feature>
<dbReference type="GO" id="GO:0032266">
    <property type="term" value="F:phosphatidylinositol-3-phosphate binding"/>
    <property type="evidence" value="ECO:0007669"/>
    <property type="project" value="TreeGrafter"/>
</dbReference>
<dbReference type="GO" id="GO:0008270">
    <property type="term" value="F:zinc ion binding"/>
    <property type="evidence" value="ECO:0007669"/>
    <property type="project" value="UniProtKB-KW"/>
</dbReference>
<dbReference type="SUPFAM" id="SSF57903">
    <property type="entry name" value="FYVE/PHD zinc finger"/>
    <property type="match status" value="1"/>
</dbReference>
<dbReference type="InterPro" id="IPR000306">
    <property type="entry name" value="Znf_FYVE"/>
</dbReference>
<dbReference type="InterPro" id="IPR017455">
    <property type="entry name" value="Znf_FYVE-rel"/>
</dbReference>
<dbReference type="Gene3D" id="3.30.40.10">
    <property type="entry name" value="Zinc/RING finger domain, C3HC4 (zinc finger)"/>
    <property type="match status" value="1"/>
</dbReference>
<gene>
    <name evidence="7" type="primary">ZFYVE19</name>
</gene>
<dbReference type="AlphaFoldDB" id="H3B8G0"/>
<reference evidence="7" key="2">
    <citation type="submission" date="2025-08" db="UniProtKB">
        <authorList>
            <consortium name="Ensembl"/>
        </authorList>
    </citation>
    <scope>IDENTIFICATION</scope>
</reference>
<dbReference type="eggNOG" id="KOG1818">
    <property type="taxonomic scope" value="Eukaryota"/>
</dbReference>
<keyword evidence="3" id="KW-0862">Zinc</keyword>